<keyword evidence="2" id="KW-0238">DNA-binding</keyword>
<dbReference type="NCBIfam" id="NF033518">
    <property type="entry name" value="transpos_IS607"/>
    <property type="match status" value="1"/>
</dbReference>
<evidence type="ECO:0000313" key="9">
    <source>
        <dbReference type="Proteomes" id="UP000863257"/>
    </source>
</evidence>
<feature type="domain" description="HTH merR-type" evidence="6">
    <location>
        <begin position="4"/>
        <end position="54"/>
    </location>
</feature>
<dbReference type="EMBL" id="DACRBY010000001">
    <property type="protein sequence ID" value="HAS8538285.1"/>
    <property type="molecule type" value="Genomic_DNA"/>
</dbReference>
<protein>
    <submittedName>
        <fullName evidence="8">IS607 family transposase</fullName>
    </submittedName>
</protein>
<evidence type="ECO:0000259" key="6">
    <source>
        <dbReference type="PROSITE" id="PS50937"/>
    </source>
</evidence>
<dbReference type="Gene3D" id="1.10.1660.10">
    <property type="match status" value="1"/>
</dbReference>
<dbReference type="Pfam" id="PF12728">
    <property type="entry name" value="HTH_17"/>
    <property type="match status" value="1"/>
</dbReference>
<dbReference type="GO" id="GO:0006355">
    <property type="term" value="P:regulation of DNA-templated transcription"/>
    <property type="evidence" value="ECO:0007669"/>
    <property type="project" value="InterPro"/>
</dbReference>
<dbReference type="Proteomes" id="UP000863257">
    <property type="component" value="Unassembled WGS sequence"/>
</dbReference>
<evidence type="ECO:0000313" key="8">
    <source>
        <dbReference type="EMBL" id="HAS8538285.1"/>
    </source>
</evidence>
<dbReference type="InterPro" id="IPR009061">
    <property type="entry name" value="DNA-bd_dom_put_sf"/>
</dbReference>
<dbReference type="GO" id="GO:0000150">
    <property type="term" value="F:DNA strand exchange activity"/>
    <property type="evidence" value="ECO:0007669"/>
    <property type="project" value="InterPro"/>
</dbReference>
<dbReference type="InterPro" id="IPR006118">
    <property type="entry name" value="Recombinase_CS"/>
</dbReference>
<dbReference type="InterPro" id="IPR048046">
    <property type="entry name" value="Transpos_IS607"/>
</dbReference>
<evidence type="ECO:0000256" key="2">
    <source>
        <dbReference type="ARBA" id="ARBA00023125"/>
    </source>
</evidence>
<dbReference type="Pfam" id="PF00239">
    <property type="entry name" value="Resolvase"/>
    <property type="match status" value="1"/>
</dbReference>
<dbReference type="Gene3D" id="1.10.287.2170">
    <property type="match status" value="1"/>
</dbReference>
<feature type="domain" description="Resolvase/invertase-type recombinase catalytic" evidence="7">
    <location>
        <begin position="59"/>
        <end position="192"/>
    </location>
</feature>
<dbReference type="CDD" id="cd04762">
    <property type="entry name" value="HTH_MerR-trunc"/>
    <property type="match status" value="1"/>
</dbReference>
<dbReference type="PANTHER" id="PTHR36172">
    <property type="match status" value="1"/>
</dbReference>
<dbReference type="PROSITE" id="PS50937">
    <property type="entry name" value="HTH_MERR_2"/>
    <property type="match status" value="1"/>
</dbReference>
<sequence>MNKYLSIGETAELLGVSVPTVRRWQRSGKLKESHRTIGNHRRFSIESIRELLGISNERKSIGYARVSSHDQKSDLKTQADFLLNYGCDDVITDLGSGMNCRKRGLMKLLKLIINGQIGKLILTHHDRLLRFGHELVFKLCQWFNVDVEIINAKQDESFEVELTKDVITLMTVFSARLYGRRSHQNRLKQTLK</sequence>
<reference evidence="8" key="1">
    <citation type="journal article" date="2018" name="Genome Biol.">
        <title>SKESA: strategic k-mer extension for scrupulous assemblies.</title>
        <authorList>
            <person name="Souvorov A."/>
            <person name="Agarwala R."/>
            <person name="Lipman D.J."/>
        </authorList>
    </citation>
    <scope>NUCLEOTIDE SEQUENCE</scope>
    <source>
        <strain evidence="8">BCW_3452</strain>
    </source>
</reference>
<dbReference type="PANTHER" id="PTHR36172:SF1">
    <property type="entry name" value="RESOLVASE-RELATED"/>
    <property type="match status" value="1"/>
</dbReference>
<reference evidence="8" key="2">
    <citation type="submission" date="2019-01" db="EMBL/GenBank/DDBJ databases">
        <authorList>
            <consortium name="NCBI Pathogen Detection Project"/>
        </authorList>
    </citation>
    <scope>NUCLEOTIDE SEQUENCE</scope>
    <source>
        <strain evidence="8">BCW_3452</strain>
    </source>
</reference>
<dbReference type="InterPro" id="IPR006119">
    <property type="entry name" value="Resolv_N"/>
</dbReference>
<dbReference type="InterPro" id="IPR041657">
    <property type="entry name" value="HTH_17"/>
</dbReference>
<dbReference type="InterPro" id="IPR036162">
    <property type="entry name" value="Resolvase-like_N_sf"/>
</dbReference>
<feature type="active site" description="O-(5'-phospho-DNA)-serine intermediate" evidence="4 5">
    <location>
        <position position="67"/>
    </location>
</feature>
<evidence type="ECO:0000259" key="7">
    <source>
        <dbReference type="PROSITE" id="PS51736"/>
    </source>
</evidence>
<evidence type="ECO:0000256" key="3">
    <source>
        <dbReference type="ARBA" id="ARBA00023172"/>
    </source>
</evidence>
<gene>
    <name evidence="8" type="ORF">I7730_00535</name>
</gene>
<keyword evidence="1" id="KW-0229">DNA integration</keyword>
<evidence type="ECO:0000256" key="1">
    <source>
        <dbReference type="ARBA" id="ARBA00022908"/>
    </source>
</evidence>
<evidence type="ECO:0000256" key="5">
    <source>
        <dbReference type="PROSITE-ProRule" id="PRU10137"/>
    </source>
</evidence>
<dbReference type="SMART" id="SM00857">
    <property type="entry name" value="Resolvase"/>
    <property type="match status" value="1"/>
</dbReference>
<dbReference type="AlphaFoldDB" id="A0A8H9K590"/>
<dbReference type="NCBIfam" id="TIGR01764">
    <property type="entry name" value="excise"/>
    <property type="match status" value="1"/>
</dbReference>
<accession>A0A8H9K590</accession>
<organism evidence="8 9">
    <name type="scientific">Vibrio vulnificus</name>
    <dbReference type="NCBI Taxonomy" id="672"/>
    <lineage>
        <taxon>Bacteria</taxon>
        <taxon>Pseudomonadati</taxon>
        <taxon>Pseudomonadota</taxon>
        <taxon>Gammaproteobacteria</taxon>
        <taxon>Vibrionales</taxon>
        <taxon>Vibrionaceae</taxon>
        <taxon>Vibrio</taxon>
    </lineage>
</organism>
<dbReference type="SUPFAM" id="SSF46955">
    <property type="entry name" value="Putative DNA-binding domain"/>
    <property type="match status" value="1"/>
</dbReference>
<dbReference type="InterPro" id="IPR010093">
    <property type="entry name" value="SinI_DNA-bd"/>
</dbReference>
<name>A0A8H9K590_VIBVL</name>
<dbReference type="SUPFAM" id="SSF53041">
    <property type="entry name" value="Resolvase-like"/>
    <property type="match status" value="1"/>
</dbReference>
<dbReference type="PROSITE" id="PS00397">
    <property type="entry name" value="RECOMBINASES_1"/>
    <property type="match status" value="1"/>
</dbReference>
<dbReference type="CDD" id="cd03769">
    <property type="entry name" value="SR_IS607_transposase_like"/>
    <property type="match status" value="1"/>
</dbReference>
<proteinExistence type="predicted"/>
<dbReference type="GO" id="GO:0015074">
    <property type="term" value="P:DNA integration"/>
    <property type="evidence" value="ECO:0007669"/>
    <property type="project" value="UniProtKB-KW"/>
</dbReference>
<dbReference type="InterPro" id="IPR000551">
    <property type="entry name" value="MerR-type_HTH_dom"/>
</dbReference>
<comment type="caution">
    <text evidence="8">The sequence shown here is derived from an EMBL/GenBank/DDBJ whole genome shotgun (WGS) entry which is preliminary data.</text>
</comment>
<dbReference type="SMART" id="SM00422">
    <property type="entry name" value="HTH_MERR"/>
    <property type="match status" value="1"/>
</dbReference>
<keyword evidence="3" id="KW-0233">DNA recombination</keyword>
<dbReference type="GO" id="GO:0003677">
    <property type="term" value="F:DNA binding"/>
    <property type="evidence" value="ECO:0007669"/>
    <property type="project" value="UniProtKB-KW"/>
</dbReference>
<dbReference type="InterPro" id="IPR041718">
    <property type="entry name" value="IS607_transposase-like"/>
</dbReference>
<dbReference type="InterPro" id="IPR051491">
    <property type="entry name" value="Recombinase/Transposase-rel"/>
</dbReference>
<dbReference type="Gene3D" id="3.40.50.1390">
    <property type="entry name" value="Resolvase, N-terminal catalytic domain"/>
    <property type="match status" value="1"/>
</dbReference>
<evidence type="ECO:0000256" key="4">
    <source>
        <dbReference type="PIRSR" id="PIRSR606118-50"/>
    </source>
</evidence>
<dbReference type="PROSITE" id="PS51736">
    <property type="entry name" value="RECOMBINASES_3"/>
    <property type="match status" value="1"/>
</dbReference>